<dbReference type="Proteomes" id="UP000660708">
    <property type="component" value="Unassembled WGS sequence"/>
</dbReference>
<dbReference type="AlphaFoldDB" id="A0A8I0MYX9"/>
<dbReference type="RefSeq" id="WP_125251912.1">
    <property type="nucleotide sequence ID" value="NZ_AQHF01000028.1"/>
</dbReference>
<keyword evidence="2" id="KW-1185">Reference proteome</keyword>
<sequence length="187" mass="21391">MTQKHISHQNELGTNRDDIVKEQQRLRFTNELLAEEVRLAKDALSTALDKLGLNWSPRSRDYSVLHDILGTLPLASYEQALTASESQRIELLNRHVKLKQSFEEQSREKNDLLIAFTYAHQEACYLCEYHHRLALIVETELGNACWFLQAETKSAFAHLAYKKAPNSTLENSQRVAALIMLATSSHQ</sequence>
<protein>
    <submittedName>
        <fullName evidence="1">Uncharacterized protein</fullName>
    </submittedName>
</protein>
<evidence type="ECO:0000313" key="1">
    <source>
        <dbReference type="EMBL" id="MBE0347878.1"/>
    </source>
</evidence>
<gene>
    <name evidence="1" type="ORF">PPEP_a4253</name>
</gene>
<organism evidence="1 2">
    <name type="scientific">Pseudoalteromonas peptidolytica F12-50-A1</name>
    <dbReference type="NCBI Taxonomy" id="1315280"/>
    <lineage>
        <taxon>Bacteria</taxon>
        <taxon>Pseudomonadati</taxon>
        <taxon>Pseudomonadota</taxon>
        <taxon>Gammaproteobacteria</taxon>
        <taxon>Alteromonadales</taxon>
        <taxon>Pseudoalteromonadaceae</taxon>
        <taxon>Pseudoalteromonas</taxon>
    </lineage>
</organism>
<reference evidence="1 2" key="1">
    <citation type="submission" date="2015-06" db="EMBL/GenBank/DDBJ databases">
        <title>Genome sequence of Pseudoalteromonas peptidolytica.</title>
        <authorList>
            <person name="Xie B.-B."/>
            <person name="Rong J.-C."/>
            <person name="Qin Q.-L."/>
            <person name="Zhang Y.-Z."/>
        </authorList>
    </citation>
    <scope>NUCLEOTIDE SEQUENCE [LARGE SCALE GENOMIC DNA]</scope>
    <source>
        <strain evidence="1 2">F12-50-A1</strain>
    </source>
</reference>
<proteinExistence type="predicted"/>
<accession>A0A8I0MYX9</accession>
<evidence type="ECO:0000313" key="2">
    <source>
        <dbReference type="Proteomes" id="UP000660708"/>
    </source>
</evidence>
<dbReference type="EMBL" id="AQHF01000028">
    <property type="protein sequence ID" value="MBE0347878.1"/>
    <property type="molecule type" value="Genomic_DNA"/>
</dbReference>
<comment type="caution">
    <text evidence="1">The sequence shown here is derived from an EMBL/GenBank/DDBJ whole genome shotgun (WGS) entry which is preliminary data.</text>
</comment>
<name>A0A8I0MYX9_9GAMM</name>